<dbReference type="InterPro" id="IPR002937">
    <property type="entry name" value="Amino_oxidase"/>
</dbReference>
<evidence type="ECO:0000256" key="2">
    <source>
        <dbReference type="ARBA" id="ARBA00022746"/>
    </source>
</evidence>
<evidence type="ECO:0000256" key="3">
    <source>
        <dbReference type="ARBA" id="ARBA00023002"/>
    </source>
</evidence>
<evidence type="ECO:0000256" key="4">
    <source>
        <dbReference type="RuleBase" id="RU362075"/>
    </source>
</evidence>
<reference evidence="6" key="1">
    <citation type="submission" date="2023-06" db="EMBL/GenBank/DDBJ databases">
        <title>SYSU T00b26.</title>
        <authorList>
            <person name="Gao L."/>
            <person name="Fang B.-Z."/>
            <person name="Li W.-J."/>
        </authorList>
    </citation>
    <scope>NUCLEOTIDE SEQUENCE</scope>
    <source>
        <strain evidence="6">SYSU T00b26</strain>
    </source>
</reference>
<organism evidence="6 7">
    <name type="scientific">Demequina zhanjiangensis</name>
    <dbReference type="NCBI Taxonomy" id="3051659"/>
    <lineage>
        <taxon>Bacteria</taxon>
        <taxon>Bacillati</taxon>
        <taxon>Actinomycetota</taxon>
        <taxon>Actinomycetes</taxon>
        <taxon>Micrococcales</taxon>
        <taxon>Demequinaceae</taxon>
        <taxon>Demequina</taxon>
    </lineage>
</organism>
<dbReference type="RefSeq" id="WP_301126908.1">
    <property type="nucleotide sequence ID" value="NZ_JAUHPV010000002.1"/>
</dbReference>
<dbReference type="EC" id="1.-.-.-" evidence="6"/>
<dbReference type="InterPro" id="IPR036188">
    <property type="entry name" value="FAD/NAD-bd_sf"/>
</dbReference>
<dbReference type="PANTHER" id="PTHR43734">
    <property type="entry name" value="PHYTOENE DESATURASE"/>
    <property type="match status" value="1"/>
</dbReference>
<comment type="caution">
    <text evidence="6">The sequence shown here is derived from an EMBL/GenBank/DDBJ whole genome shotgun (WGS) entry which is preliminary data.</text>
</comment>
<evidence type="ECO:0000313" key="7">
    <source>
        <dbReference type="Proteomes" id="UP001172738"/>
    </source>
</evidence>
<dbReference type="Gene3D" id="3.50.50.60">
    <property type="entry name" value="FAD/NAD(P)-binding domain"/>
    <property type="match status" value="2"/>
</dbReference>
<dbReference type="NCBIfam" id="TIGR02734">
    <property type="entry name" value="crtI_fam"/>
    <property type="match status" value="1"/>
</dbReference>
<keyword evidence="7" id="KW-1185">Reference proteome</keyword>
<sequence>MSAQSAGPRVVVIGGGIGGLATAALLARGGADVTLVERGAELGGRAGRLKKAGYTWDTGPSWYLMPEAFEQFYGLLGRKVEDELDLIDLDPRYRVFFEGEDPEGAAESLDVLADPDANYARFDAMSGGDGEAIRRYAKESYDLYRLALDRFLYTTYENPLKVASREVIRRLPTLGSLLTRPLGAKIDRRVRDPRLRKVLGFHAVFLGSAPDRAPSLYSLMSHMDLTDGVRYPRGGMYEVVESLVRVAREEGAALRTDANVTRIEVGPDGLATGVVLADGETLPADVVVSGADMHHTETALLEPEHRWQDEPAWKRRSPGVSALLVFAGVKGELPELEHHSLFFTKDWDANFAQIVGDGALSAPVPGSLYVSKVTATNPTAAPAGYENLFMLVPFPADPELGATDRSRAELEELAWGYLDQVASWARIPQLRERTTIYSVKAPADFATELSAWKGSALGLEHTLFQSAMFRPGNASRKVRNLLYTGSSTVPGIGMPICLISAELVAKRLLGDTGPSPLASPAADGFLAGSTRSDVLGRLARGEQRLGIDV</sequence>
<keyword evidence="3 4" id="KW-0560">Oxidoreductase</keyword>
<feature type="domain" description="Amine oxidase" evidence="5">
    <location>
        <begin position="17"/>
        <end position="509"/>
    </location>
</feature>
<dbReference type="EMBL" id="JAUHPV010000002">
    <property type="protein sequence ID" value="MDN4472399.1"/>
    <property type="molecule type" value="Genomic_DNA"/>
</dbReference>
<protein>
    <submittedName>
        <fullName evidence="6">Phytoene desaturase family protein</fullName>
        <ecNumber evidence="6">1.-.-.-</ecNumber>
    </submittedName>
</protein>
<name>A0ABT8G110_9MICO</name>
<dbReference type="InterPro" id="IPR014105">
    <property type="entry name" value="Carotenoid/retinoid_OxRdtase"/>
</dbReference>
<dbReference type="Pfam" id="PF01593">
    <property type="entry name" value="Amino_oxidase"/>
    <property type="match status" value="1"/>
</dbReference>
<dbReference type="GO" id="GO:0016491">
    <property type="term" value="F:oxidoreductase activity"/>
    <property type="evidence" value="ECO:0007669"/>
    <property type="project" value="UniProtKB-KW"/>
</dbReference>
<keyword evidence="2 4" id="KW-0125">Carotenoid biosynthesis</keyword>
<dbReference type="Proteomes" id="UP001172738">
    <property type="component" value="Unassembled WGS sequence"/>
</dbReference>
<gene>
    <name evidence="6" type="primary">crtI</name>
    <name evidence="6" type="ORF">QQX04_05265</name>
</gene>
<accession>A0ABT8G110</accession>
<evidence type="ECO:0000313" key="6">
    <source>
        <dbReference type="EMBL" id="MDN4472399.1"/>
    </source>
</evidence>
<evidence type="ECO:0000259" key="5">
    <source>
        <dbReference type="Pfam" id="PF01593"/>
    </source>
</evidence>
<evidence type="ECO:0000256" key="1">
    <source>
        <dbReference type="ARBA" id="ARBA00004829"/>
    </source>
</evidence>
<proteinExistence type="inferred from homology"/>
<comment type="pathway">
    <text evidence="1 4">Carotenoid biosynthesis.</text>
</comment>
<dbReference type="SUPFAM" id="SSF51905">
    <property type="entry name" value="FAD/NAD(P)-binding domain"/>
    <property type="match status" value="1"/>
</dbReference>
<comment type="similarity">
    <text evidence="4">Belongs to the carotenoid/retinoid oxidoreductase family.</text>
</comment>
<dbReference type="PANTHER" id="PTHR43734:SF1">
    <property type="entry name" value="PHYTOENE DESATURASE"/>
    <property type="match status" value="1"/>
</dbReference>